<dbReference type="SMART" id="SM00345">
    <property type="entry name" value="HTH_GNTR"/>
    <property type="match status" value="1"/>
</dbReference>
<evidence type="ECO:0000256" key="3">
    <source>
        <dbReference type="ARBA" id="ARBA00023163"/>
    </source>
</evidence>
<sequence>MQLHGGYVPQADGNANAGVVERLREAIVRGEIEPGERIREAEVASQLGVSRTPVREAFLVLAAEGLLTLQPGKGAHVRVYSAEDIRIVHEVRSLVEGCAAKFAADRISNQQLDLLRESCERLEALPDGAVSDCNEENLRFHNLIFSVVGNAQLMHVARHLLEVPLPYKRDYWSDPARKRRSELAHRRVYAALLVRDALAAEEAMREHVADVGQDVSQVIAN</sequence>
<dbReference type="AlphaFoldDB" id="A0A7Y7LY72"/>
<dbReference type="InterPro" id="IPR036390">
    <property type="entry name" value="WH_DNA-bd_sf"/>
</dbReference>
<dbReference type="EMBL" id="JAAMFM010000011">
    <property type="protein sequence ID" value="NVM95155.1"/>
    <property type="molecule type" value="Genomic_DNA"/>
</dbReference>
<keyword evidence="6" id="KW-1185">Reference proteome</keyword>
<organism evidence="5 6">
    <name type="scientific">Arthrobacter wenxiniae</name>
    <dbReference type="NCBI Taxonomy" id="2713570"/>
    <lineage>
        <taxon>Bacteria</taxon>
        <taxon>Bacillati</taxon>
        <taxon>Actinomycetota</taxon>
        <taxon>Actinomycetes</taxon>
        <taxon>Micrococcales</taxon>
        <taxon>Micrococcaceae</taxon>
        <taxon>Arthrobacter</taxon>
    </lineage>
</organism>
<dbReference type="GO" id="GO:0003700">
    <property type="term" value="F:DNA-binding transcription factor activity"/>
    <property type="evidence" value="ECO:0007669"/>
    <property type="project" value="InterPro"/>
</dbReference>
<evidence type="ECO:0000256" key="2">
    <source>
        <dbReference type="ARBA" id="ARBA00023125"/>
    </source>
</evidence>
<dbReference type="InterPro" id="IPR036388">
    <property type="entry name" value="WH-like_DNA-bd_sf"/>
</dbReference>
<dbReference type="InterPro" id="IPR011711">
    <property type="entry name" value="GntR_C"/>
</dbReference>
<dbReference type="GO" id="GO:0003677">
    <property type="term" value="F:DNA binding"/>
    <property type="evidence" value="ECO:0007669"/>
    <property type="project" value="UniProtKB-KW"/>
</dbReference>
<dbReference type="InterPro" id="IPR008920">
    <property type="entry name" value="TF_FadR/GntR_C"/>
</dbReference>
<name>A0A7Y7LY72_9MICC</name>
<dbReference type="Gene3D" id="1.20.120.530">
    <property type="entry name" value="GntR ligand-binding domain-like"/>
    <property type="match status" value="1"/>
</dbReference>
<dbReference type="PROSITE" id="PS50949">
    <property type="entry name" value="HTH_GNTR"/>
    <property type="match status" value="1"/>
</dbReference>
<dbReference type="PANTHER" id="PTHR43537">
    <property type="entry name" value="TRANSCRIPTIONAL REGULATOR, GNTR FAMILY"/>
    <property type="match status" value="1"/>
</dbReference>
<dbReference type="Proteomes" id="UP000543556">
    <property type="component" value="Unassembled WGS sequence"/>
</dbReference>
<dbReference type="Pfam" id="PF00392">
    <property type="entry name" value="GntR"/>
    <property type="match status" value="1"/>
</dbReference>
<dbReference type="SUPFAM" id="SSF46785">
    <property type="entry name" value="Winged helix' DNA-binding domain"/>
    <property type="match status" value="1"/>
</dbReference>
<dbReference type="Pfam" id="PF07729">
    <property type="entry name" value="FCD"/>
    <property type="match status" value="1"/>
</dbReference>
<dbReference type="InterPro" id="IPR000524">
    <property type="entry name" value="Tscrpt_reg_HTH_GntR"/>
</dbReference>
<accession>A0A7Y7LY72</accession>
<gene>
    <name evidence="5" type="ORF">G6034_09565</name>
</gene>
<evidence type="ECO:0000256" key="1">
    <source>
        <dbReference type="ARBA" id="ARBA00023015"/>
    </source>
</evidence>
<comment type="caution">
    <text evidence="5">The sequence shown here is derived from an EMBL/GenBank/DDBJ whole genome shotgun (WGS) entry which is preliminary data.</text>
</comment>
<dbReference type="SUPFAM" id="SSF48008">
    <property type="entry name" value="GntR ligand-binding domain-like"/>
    <property type="match status" value="1"/>
</dbReference>
<feature type="domain" description="HTH gntR-type" evidence="4">
    <location>
        <begin position="13"/>
        <end position="80"/>
    </location>
</feature>
<evidence type="ECO:0000313" key="6">
    <source>
        <dbReference type="Proteomes" id="UP000543556"/>
    </source>
</evidence>
<keyword evidence="2" id="KW-0238">DNA-binding</keyword>
<dbReference type="CDD" id="cd07377">
    <property type="entry name" value="WHTH_GntR"/>
    <property type="match status" value="1"/>
</dbReference>
<dbReference type="PANTHER" id="PTHR43537:SF24">
    <property type="entry name" value="GLUCONATE OPERON TRANSCRIPTIONAL REPRESSOR"/>
    <property type="match status" value="1"/>
</dbReference>
<evidence type="ECO:0000313" key="5">
    <source>
        <dbReference type="EMBL" id="NVM95155.1"/>
    </source>
</evidence>
<reference evidence="5 6" key="1">
    <citation type="submission" date="2020-02" db="EMBL/GenBank/DDBJ databases">
        <title>Genome sequence of strain AETb3-4.</title>
        <authorList>
            <person name="Gao J."/>
            <person name="Zhang X."/>
        </authorList>
    </citation>
    <scope>NUCLEOTIDE SEQUENCE [LARGE SCALE GENOMIC DNA]</scope>
    <source>
        <strain evidence="5 6">AETb3-4</strain>
    </source>
</reference>
<proteinExistence type="predicted"/>
<protein>
    <submittedName>
        <fullName evidence="5">GntR family transcriptional regulator</fullName>
    </submittedName>
</protein>
<evidence type="ECO:0000259" key="4">
    <source>
        <dbReference type="PROSITE" id="PS50949"/>
    </source>
</evidence>
<dbReference type="Gene3D" id="1.10.10.10">
    <property type="entry name" value="Winged helix-like DNA-binding domain superfamily/Winged helix DNA-binding domain"/>
    <property type="match status" value="1"/>
</dbReference>
<keyword evidence="3" id="KW-0804">Transcription</keyword>
<dbReference type="RefSeq" id="WP_176634876.1">
    <property type="nucleotide sequence ID" value="NZ_JAAMFM010000011.1"/>
</dbReference>
<dbReference type="PRINTS" id="PR00035">
    <property type="entry name" value="HTHGNTR"/>
</dbReference>
<dbReference type="SMART" id="SM00895">
    <property type="entry name" value="FCD"/>
    <property type="match status" value="1"/>
</dbReference>
<keyword evidence="1" id="KW-0805">Transcription regulation</keyword>